<evidence type="ECO:0000313" key="8">
    <source>
        <dbReference type="EMBL" id="USW56156.1"/>
    </source>
</evidence>
<evidence type="ECO:0000256" key="5">
    <source>
        <dbReference type="ARBA" id="ARBA00023136"/>
    </source>
</evidence>
<protein>
    <submittedName>
        <fullName evidence="8">Acetate transporter GPR1/FUN34/SatP family</fullName>
    </submittedName>
</protein>
<evidence type="ECO:0000256" key="3">
    <source>
        <dbReference type="ARBA" id="ARBA00022692"/>
    </source>
</evidence>
<keyword evidence="9" id="KW-1185">Reference proteome</keyword>
<name>A0A9Q9B4G2_9PEZI</name>
<dbReference type="PANTHER" id="PTHR31123:SF4">
    <property type="entry name" value="PROTEIN ALCS"/>
    <property type="match status" value="1"/>
</dbReference>
<feature type="transmembrane region" description="Helical" evidence="7">
    <location>
        <begin position="145"/>
        <end position="167"/>
    </location>
</feature>
<dbReference type="AlphaFoldDB" id="A0A9Q9B4G2"/>
<organism evidence="8 9">
    <name type="scientific">Septoria linicola</name>
    <dbReference type="NCBI Taxonomy" id="215465"/>
    <lineage>
        <taxon>Eukaryota</taxon>
        <taxon>Fungi</taxon>
        <taxon>Dikarya</taxon>
        <taxon>Ascomycota</taxon>
        <taxon>Pezizomycotina</taxon>
        <taxon>Dothideomycetes</taxon>
        <taxon>Dothideomycetidae</taxon>
        <taxon>Mycosphaerellales</taxon>
        <taxon>Mycosphaerellaceae</taxon>
        <taxon>Septoria</taxon>
    </lineage>
</organism>
<keyword evidence="4 7" id="KW-1133">Transmembrane helix</keyword>
<proteinExistence type="inferred from homology"/>
<dbReference type="Pfam" id="PF01184">
    <property type="entry name" value="Gpr1_Fun34_YaaH"/>
    <property type="match status" value="1"/>
</dbReference>
<accession>A0A9Q9B4G2</accession>
<evidence type="ECO:0000256" key="1">
    <source>
        <dbReference type="ARBA" id="ARBA00004141"/>
    </source>
</evidence>
<dbReference type="InterPro" id="IPR000791">
    <property type="entry name" value="Gpr1/Fun34/SatP-like"/>
</dbReference>
<evidence type="ECO:0000256" key="6">
    <source>
        <dbReference type="SAM" id="MobiDB-lite"/>
    </source>
</evidence>
<dbReference type="PANTHER" id="PTHR31123">
    <property type="entry name" value="ACCUMULATION OF DYADS PROTEIN 2-RELATED"/>
    <property type="match status" value="1"/>
</dbReference>
<dbReference type="GO" id="GO:0015123">
    <property type="term" value="F:acetate transmembrane transporter activity"/>
    <property type="evidence" value="ECO:0007669"/>
    <property type="project" value="TreeGrafter"/>
</dbReference>
<comment type="subcellular location">
    <subcellularLocation>
        <location evidence="1">Membrane</location>
        <topology evidence="1">Multi-pass membrane protein</topology>
    </subcellularLocation>
</comment>
<keyword evidence="3 7" id="KW-0812">Transmembrane</keyword>
<gene>
    <name evidence="8" type="ORF">Slin15195_G094750</name>
</gene>
<feature type="transmembrane region" description="Helical" evidence="7">
    <location>
        <begin position="187"/>
        <end position="206"/>
    </location>
</feature>
<keyword evidence="5 7" id="KW-0472">Membrane</keyword>
<feature type="transmembrane region" description="Helical" evidence="7">
    <location>
        <begin position="250"/>
        <end position="269"/>
    </location>
</feature>
<dbReference type="Proteomes" id="UP001056384">
    <property type="component" value="Chromosome 8"/>
</dbReference>
<feature type="transmembrane region" description="Helical" evidence="7">
    <location>
        <begin position="211"/>
        <end position="230"/>
    </location>
</feature>
<feature type="transmembrane region" description="Helical" evidence="7">
    <location>
        <begin position="84"/>
        <end position="103"/>
    </location>
</feature>
<evidence type="ECO:0000256" key="7">
    <source>
        <dbReference type="SAM" id="Phobius"/>
    </source>
</evidence>
<dbReference type="EMBL" id="CP099425">
    <property type="protein sequence ID" value="USW56156.1"/>
    <property type="molecule type" value="Genomic_DNA"/>
</dbReference>
<feature type="region of interest" description="Disordered" evidence="6">
    <location>
        <begin position="1"/>
        <end position="24"/>
    </location>
</feature>
<sequence length="305" mass="32470">MSATPSLGGHRPSSSAEGIEPHAINKTPIVHDTTNYDGHHHAARPNLTHQNTGISISPELFEKLYLQPKVPQLGRSRFANPTPMGLTGFVISTFTFSMVLMGFGGASGLPAVVGIFFFVGPLLLTLAAIGNFIIGNFFPMMATSLFAVFWLSFGVLQLPILGLAAFYSADGTSATEGSTSAGYNTVIGLYLIVWGFAFLTFLVFALKTNMVFSGIFAIAAVAVWVLSAAYFKTGQGEYVLAMQLQKAGGALLFVVSVLGWWIVVAMMAAEMQIGVNIPVGDLSCYWPDAKAAKLAAAREDIEKQG</sequence>
<reference evidence="8" key="1">
    <citation type="submission" date="2022-06" db="EMBL/GenBank/DDBJ databases">
        <title>Complete genome sequences of two strains of the flax pathogen Septoria linicola.</title>
        <authorList>
            <person name="Lapalu N."/>
            <person name="Simon A."/>
            <person name="Demenou B."/>
            <person name="Paumier D."/>
            <person name="Guillot M.-P."/>
            <person name="Gout L."/>
            <person name="Valade R."/>
        </authorList>
    </citation>
    <scope>NUCLEOTIDE SEQUENCE</scope>
    <source>
        <strain evidence="8">SE15195</strain>
    </source>
</reference>
<dbReference type="GO" id="GO:0005886">
    <property type="term" value="C:plasma membrane"/>
    <property type="evidence" value="ECO:0007669"/>
    <property type="project" value="TreeGrafter"/>
</dbReference>
<evidence type="ECO:0000256" key="4">
    <source>
        <dbReference type="ARBA" id="ARBA00022989"/>
    </source>
</evidence>
<evidence type="ECO:0000256" key="2">
    <source>
        <dbReference type="ARBA" id="ARBA00005587"/>
    </source>
</evidence>
<dbReference type="InterPro" id="IPR051633">
    <property type="entry name" value="AceTr"/>
</dbReference>
<feature type="transmembrane region" description="Helical" evidence="7">
    <location>
        <begin position="109"/>
        <end position="133"/>
    </location>
</feature>
<evidence type="ECO:0000313" key="9">
    <source>
        <dbReference type="Proteomes" id="UP001056384"/>
    </source>
</evidence>
<comment type="similarity">
    <text evidence="2">Belongs to the acetate uptake transporter (AceTr) (TC 2.A.96) family.</text>
</comment>